<comment type="caution">
    <text evidence="2">The sequence shown here is derived from an EMBL/GenBank/DDBJ whole genome shotgun (WGS) entry which is preliminary data.</text>
</comment>
<reference evidence="2 3" key="2">
    <citation type="submission" date="2017-02" db="EMBL/GenBank/DDBJ databases">
        <title>A genome survey and senescence transcriptome analysis in Lentinula edodes.</title>
        <authorList>
            <person name="Sakamoto Y."/>
            <person name="Nakade K."/>
            <person name="Sato S."/>
            <person name="Yoshida Y."/>
            <person name="Miyazaki K."/>
            <person name="Natsume S."/>
            <person name="Konno N."/>
        </authorList>
    </citation>
    <scope>NUCLEOTIDE SEQUENCE [LARGE SCALE GENOMIC DNA]</scope>
    <source>
        <strain evidence="2 3">NBRC 111202</strain>
    </source>
</reference>
<dbReference type="EMBL" id="BDGU01001052">
    <property type="protein sequence ID" value="GAW09276.1"/>
    <property type="molecule type" value="Genomic_DNA"/>
</dbReference>
<evidence type="ECO:0000313" key="3">
    <source>
        <dbReference type="Proteomes" id="UP000188533"/>
    </source>
</evidence>
<feature type="compositionally biased region" description="Basic and acidic residues" evidence="1">
    <location>
        <begin position="39"/>
        <end position="49"/>
    </location>
</feature>
<dbReference type="STRING" id="5353.A0A1Q3EQ00"/>
<gene>
    <name evidence="2" type="ORF">LENED_011421</name>
</gene>
<keyword evidence="3" id="KW-1185">Reference proteome</keyword>
<feature type="compositionally biased region" description="Basic residues" evidence="1">
    <location>
        <begin position="82"/>
        <end position="93"/>
    </location>
</feature>
<accession>A0A1Q3EQ00</accession>
<evidence type="ECO:0000256" key="1">
    <source>
        <dbReference type="SAM" id="MobiDB-lite"/>
    </source>
</evidence>
<proteinExistence type="predicted"/>
<feature type="region of interest" description="Disordered" evidence="1">
    <location>
        <begin position="82"/>
        <end position="102"/>
    </location>
</feature>
<protein>
    <submittedName>
        <fullName evidence="2">Mismatched base pair and cruciform DNA recognition protein</fullName>
    </submittedName>
</protein>
<dbReference type="InterPro" id="IPR036629">
    <property type="entry name" value="YjbJ_sf"/>
</dbReference>
<dbReference type="PANTHER" id="PTHR40460">
    <property type="entry name" value="CHROMOSOME 1, WHOLE GENOME SHOTGUN SEQUENCE"/>
    <property type="match status" value="1"/>
</dbReference>
<dbReference type="Proteomes" id="UP000188533">
    <property type="component" value="Unassembled WGS sequence"/>
</dbReference>
<dbReference type="PANTHER" id="PTHR40460:SF1">
    <property type="entry name" value="CSBD-LIKE DOMAIN-CONTAINING PROTEIN"/>
    <property type="match status" value="1"/>
</dbReference>
<dbReference type="AlphaFoldDB" id="A0A1Q3EQ00"/>
<reference evidence="2 3" key="1">
    <citation type="submission" date="2016-08" db="EMBL/GenBank/DDBJ databases">
        <authorList>
            <consortium name="Lentinula edodes genome sequencing consortium"/>
            <person name="Sakamoto Y."/>
            <person name="Nakade K."/>
            <person name="Sato S."/>
            <person name="Yoshida Y."/>
            <person name="Miyazaki K."/>
            <person name="Natsume S."/>
            <person name="Konno N."/>
        </authorList>
    </citation>
    <scope>NUCLEOTIDE SEQUENCE [LARGE SCALE GENOMIC DNA]</scope>
    <source>
        <strain evidence="2 3">NBRC 111202</strain>
    </source>
</reference>
<organism evidence="2 3">
    <name type="scientific">Lentinula edodes</name>
    <name type="common">Shiitake mushroom</name>
    <name type="synonym">Lentinus edodes</name>
    <dbReference type="NCBI Taxonomy" id="5353"/>
    <lineage>
        <taxon>Eukaryota</taxon>
        <taxon>Fungi</taxon>
        <taxon>Dikarya</taxon>
        <taxon>Basidiomycota</taxon>
        <taxon>Agaricomycotina</taxon>
        <taxon>Agaricomycetes</taxon>
        <taxon>Agaricomycetidae</taxon>
        <taxon>Agaricales</taxon>
        <taxon>Marasmiineae</taxon>
        <taxon>Omphalotaceae</taxon>
        <taxon>Lentinula</taxon>
    </lineage>
</organism>
<dbReference type="SUPFAM" id="SSF69047">
    <property type="entry name" value="Hypothetical protein YjbJ"/>
    <property type="match status" value="1"/>
</dbReference>
<evidence type="ECO:0000313" key="2">
    <source>
        <dbReference type="EMBL" id="GAW09276.1"/>
    </source>
</evidence>
<name>A0A1Q3EQ00_LENED</name>
<feature type="region of interest" description="Disordered" evidence="1">
    <location>
        <begin position="1"/>
        <end position="61"/>
    </location>
</feature>
<sequence length="102" mass="11201">MSSSNGPDKSTGQYHSMKGNVVEAVGNLTGAESWQTSGKQEHAEGETEYKSAQAEGIAEGAKDEVTRANRLVEISRKKLAKLRRKRTNKHNLKRANVNVVHI</sequence>
<feature type="compositionally biased region" description="Polar residues" evidence="1">
    <location>
        <begin position="1"/>
        <end position="14"/>
    </location>
</feature>